<evidence type="ECO:0000256" key="9">
    <source>
        <dbReference type="ARBA" id="ARBA00023310"/>
    </source>
</evidence>
<dbReference type="Pfam" id="PF00430">
    <property type="entry name" value="ATP-synt_B"/>
    <property type="match status" value="1"/>
</dbReference>
<dbReference type="GO" id="GO:0012505">
    <property type="term" value="C:endomembrane system"/>
    <property type="evidence" value="ECO:0007669"/>
    <property type="project" value="UniProtKB-SubCell"/>
</dbReference>
<dbReference type="GO" id="GO:0045259">
    <property type="term" value="C:proton-transporting ATP synthase complex"/>
    <property type="evidence" value="ECO:0007669"/>
    <property type="project" value="UniProtKB-KW"/>
</dbReference>
<dbReference type="Gene3D" id="1.20.5.620">
    <property type="entry name" value="F1F0 ATP synthase subunit B, membrane domain"/>
    <property type="match status" value="1"/>
</dbReference>
<keyword evidence="7 12" id="KW-0406">Ion transport</keyword>
<keyword evidence="14" id="KW-0378">Hydrolase</keyword>
<dbReference type="GO" id="GO:0016787">
    <property type="term" value="F:hydrolase activity"/>
    <property type="evidence" value="ECO:0007669"/>
    <property type="project" value="UniProtKB-KW"/>
</dbReference>
<accession>D5E5G3</accession>
<evidence type="ECO:0000256" key="3">
    <source>
        <dbReference type="ARBA" id="ARBA00022547"/>
    </source>
</evidence>
<keyword evidence="4 12" id="KW-0812">Transmembrane</keyword>
<keyword evidence="12" id="KW-1003">Cell membrane</keyword>
<dbReference type="PANTHER" id="PTHR33445">
    <property type="entry name" value="ATP SYNTHASE SUBUNIT B', CHLOROPLASTIC"/>
    <property type="match status" value="1"/>
</dbReference>
<evidence type="ECO:0000313" key="15">
    <source>
        <dbReference type="Proteomes" id="UP000001845"/>
    </source>
</evidence>
<dbReference type="eggNOG" id="COG0711">
    <property type="taxonomic scope" value="Bacteria"/>
</dbReference>
<dbReference type="GO" id="GO:0046961">
    <property type="term" value="F:proton-transporting ATPase activity, rotational mechanism"/>
    <property type="evidence" value="ECO:0007669"/>
    <property type="project" value="TreeGrafter"/>
</dbReference>
<dbReference type="SUPFAM" id="SSF81573">
    <property type="entry name" value="F1F0 ATP synthase subunit B, membrane domain"/>
    <property type="match status" value="1"/>
</dbReference>
<dbReference type="STRING" id="512564.MCRO_0370"/>
<reference key="2">
    <citation type="submission" date="2010-03" db="EMBL/GenBank/DDBJ databases">
        <authorList>
            <person name="Ma Z."/>
            <person name="Wang X."/>
            <person name="Liu H."/>
        </authorList>
    </citation>
    <scope>NUCLEOTIDE SEQUENCE</scope>
    <source>
        <strain>MP145</strain>
    </source>
</reference>
<name>D5E5G3_MYCCM</name>
<dbReference type="InterPro" id="IPR005864">
    <property type="entry name" value="ATP_synth_F0_bsu_bac"/>
</dbReference>
<comment type="subcellular location">
    <subcellularLocation>
        <location evidence="12">Cell membrane</location>
        <topology evidence="12">Single-pass membrane protein</topology>
    </subcellularLocation>
    <subcellularLocation>
        <location evidence="11">Endomembrane system</location>
        <topology evidence="11">Single-pass membrane protein</topology>
    </subcellularLocation>
</comment>
<reference evidence="14 15" key="3">
    <citation type="journal article" date="2011" name="J. Bacteriol.">
        <title>Genome sequences of Mycoplasma alligatoris A21JP2T and Mycoplasma crocodyli MP145T.</title>
        <authorList>
            <person name="Brown D.R."/>
            <person name="Farmerie W.G."/>
            <person name="May M."/>
            <person name="Benders G.A."/>
            <person name="Durkin A.S."/>
            <person name="Hlavinka K."/>
            <person name="Hostetler J."/>
            <person name="Jackson J."/>
            <person name="Johnson J."/>
            <person name="Miller R.H."/>
            <person name="Paralanov V."/>
            <person name="Radune D."/>
            <person name="Szczypinski B."/>
            <person name="Glass J.I."/>
        </authorList>
    </citation>
    <scope>NUCLEOTIDE SEQUENCE [LARGE SCALE GENOMIC DNA]</scope>
    <source>
        <strain evidence="15">ATCC 51981 / MP145</strain>
    </source>
</reference>
<evidence type="ECO:0000313" key="14">
    <source>
        <dbReference type="EMBL" id="ADE19484.1"/>
    </source>
</evidence>
<dbReference type="InterPro" id="IPR002146">
    <property type="entry name" value="ATP_synth_b/b'su_bac/chlpt"/>
</dbReference>
<proteinExistence type="inferred from homology"/>
<keyword evidence="6 12" id="KW-1133">Transmembrane helix</keyword>
<dbReference type="EMBL" id="CP001991">
    <property type="protein sequence ID" value="ADE19484.1"/>
    <property type="molecule type" value="Genomic_DNA"/>
</dbReference>
<evidence type="ECO:0000256" key="8">
    <source>
        <dbReference type="ARBA" id="ARBA00023136"/>
    </source>
</evidence>
<reference evidence="15" key="1">
    <citation type="submission" date="2010-03" db="EMBL/GenBank/DDBJ databases">
        <title>The complete genome of Mycoplasma crocodyli MP145.</title>
        <authorList>
            <person name="Glass J.I."/>
            <person name="Durkin A.S."/>
            <person name="Hostetler J."/>
            <person name="Jackson J."/>
            <person name="Johnson J."/>
            <person name="May M.A."/>
            <person name="Paralanov V."/>
            <person name="Radune D."/>
            <person name="Szczypinski B."/>
            <person name="Brown D.R."/>
        </authorList>
    </citation>
    <scope>NUCLEOTIDE SEQUENCE [LARGE SCALE GENOMIC DNA]</scope>
    <source>
        <strain evidence="15">ATCC 51981 / MP145</strain>
    </source>
</reference>
<dbReference type="CDD" id="cd06503">
    <property type="entry name" value="ATP-synt_Fo_b"/>
    <property type="match status" value="1"/>
</dbReference>
<dbReference type="KEGG" id="mcd:MCRO_0370"/>
<keyword evidence="2 12" id="KW-0813">Transport</keyword>
<keyword evidence="8 12" id="KW-0472">Membrane</keyword>
<evidence type="ECO:0000256" key="5">
    <source>
        <dbReference type="ARBA" id="ARBA00022781"/>
    </source>
</evidence>
<comment type="similarity">
    <text evidence="1 12 13">Belongs to the ATPase B chain family.</text>
</comment>
<comment type="function">
    <text evidence="12">Component of the F(0) channel, it forms part of the peripheral stalk, linking F(1) to F(0).</text>
</comment>
<comment type="function">
    <text evidence="10 12">F(1)F(0) ATP synthase produces ATP from ADP in the presence of a proton or sodium gradient. F-type ATPases consist of two structural domains, F(1) containing the extramembraneous catalytic core and F(0) containing the membrane proton channel, linked together by a central stalk and a peripheral stalk. During catalysis, ATP synthesis in the catalytic domain of F(1) is coupled via a rotary mechanism of the central stalk subunits to proton translocation.</text>
</comment>
<organism evidence="14 15">
    <name type="scientific">Mycoplasma crocodyli (strain ATCC 51981 / MP145)</name>
    <dbReference type="NCBI Taxonomy" id="512564"/>
    <lineage>
        <taxon>Bacteria</taxon>
        <taxon>Bacillati</taxon>
        <taxon>Mycoplasmatota</taxon>
        <taxon>Mollicutes</taxon>
        <taxon>Mycoplasmataceae</taxon>
        <taxon>Mycoplasma</taxon>
    </lineage>
</organism>
<evidence type="ECO:0000256" key="12">
    <source>
        <dbReference type="HAMAP-Rule" id="MF_01398"/>
    </source>
</evidence>
<comment type="subunit">
    <text evidence="12">F-type ATPases have 2 components, F(1) - the catalytic core - and F(0) - the membrane proton channel. F(1) has five subunits: alpha(3), beta(3), gamma(1), delta(1), epsilon(1). F(0) has three main subunits: a(1), b(2) and c(10-14). The alpha and beta chains form an alternating ring which encloses part of the gamma chain. F(1) is attached to F(0) by a central stalk formed by the gamma and epsilon chains, while a peripheral stalk is formed by the delta and b chains.</text>
</comment>
<evidence type="ECO:0000256" key="6">
    <source>
        <dbReference type="ARBA" id="ARBA00022989"/>
    </source>
</evidence>
<dbReference type="AlphaFoldDB" id="D5E5G3"/>
<dbReference type="RefSeq" id="WP_013054261.1">
    <property type="nucleotide sequence ID" value="NC_014014.1"/>
</dbReference>
<evidence type="ECO:0000256" key="10">
    <source>
        <dbReference type="ARBA" id="ARBA00025198"/>
    </source>
</evidence>
<evidence type="ECO:0000256" key="11">
    <source>
        <dbReference type="ARBA" id="ARBA00037847"/>
    </source>
</evidence>
<dbReference type="InterPro" id="IPR050059">
    <property type="entry name" value="ATP_synthase_B_chain"/>
</dbReference>
<dbReference type="Proteomes" id="UP000001845">
    <property type="component" value="Chromosome"/>
</dbReference>
<dbReference type="HAMAP" id="MF_01398">
    <property type="entry name" value="ATP_synth_b_bprime"/>
    <property type="match status" value="1"/>
</dbReference>
<dbReference type="OrthoDB" id="400556at2"/>
<dbReference type="NCBIfam" id="TIGR01144">
    <property type="entry name" value="ATP_synt_b"/>
    <property type="match status" value="1"/>
</dbReference>
<dbReference type="HOGENOM" id="CLU_079215_4_3_14"/>
<keyword evidence="3 12" id="KW-0138">CF(0)</keyword>
<sequence length="194" mass="22376">MNIIEKITNINFAKIDAPTSISESISERFLKIFPNVPMMIATIISFILCFLFLTYFLYKPVKKAMMKRHEFIQKNIDDSIESKIEAAKLVETANEKLKEAHKQSDIVINQAKTRAEKVILSYTTKAKSDAKHLLEEAHLDIESQQIEFERESKKRIAEAAVDLSKKILKKEISKSTQKEIIDDFLKSKLVKEEN</sequence>
<feature type="transmembrane region" description="Helical" evidence="12">
    <location>
        <begin position="36"/>
        <end position="58"/>
    </location>
</feature>
<keyword evidence="9 12" id="KW-0066">ATP synthesis</keyword>
<keyword evidence="15" id="KW-1185">Reference proteome</keyword>
<dbReference type="GO" id="GO:0005886">
    <property type="term" value="C:plasma membrane"/>
    <property type="evidence" value="ECO:0007669"/>
    <property type="project" value="UniProtKB-SubCell"/>
</dbReference>
<gene>
    <name evidence="12 14" type="primary">atpF</name>
    <name evidence="14" type="ordered locus">MCRO_0370</name>
</gene>
<keyword evidence="5 12" id="KW-0375">Hydrogen ion transport</keyword>
<evidence type="ECO:0000256" key="13">
    <source>
        <dbReference type="RuleBase" id="RU003848"/>
    </source>
</evidence>
<dbReference type="GO" id="GO:0046933">
    <property type="term" value="F:proton-transporting ATP synthase activity, rotational mechanism"/>
    <property type="evidence" value="ECO:0007669"/>
    <property type="project" value="UniProtKB-UniRule"/>
</dbReference>
<evidence type="ECO:0000256" key="7">
    <source>
        <dbReference type="ARBA" id="ARBA00023065"/>
    </source>
</evidence>
<dbReference type="InterPro" id="IPR028987">
    <property type="entry name" value="ATP_synth_B-like_membr_sf"/>
</dbReference>
<protein>
    <recommendedName>
        <fullName evidence="12">ATP synthase subunit b</fullName>
    </recommendedName>
    <alternativeName>
        <fullName evidence="12">ATP synthase F(0) sector subunit b</fullName>
    </alternativeName>
    <alternativeName>
        <fullName evidence="12">ATPase subunit I</fullName>
    </alternativeName>
    <alternativeName>
        <fullName evidence="12">F-type ATPase subunit b</fullName>
        <shortName evidence="12">F-ATPase subunit b</shortName>
    </alternativeName>
</protein>
<evidence type="ECO:0000256" key="4">
    <source>
        <dbReference type="ARBA" id="ARBA00022692"/>
    </source>
</evidence>
<evidence type="ECO:0000256" key="1">
    <source>
        <dbReference type="ARBA" id="ARBA00005513"/>
    </source>
</evidence>
<evidence type="ECO:0000256" key="2">
    <source>
        <dbReference type="ARBA" id="ARBA00022448"/>
    </source>
</evidence>
<dbReference type="PANTHER" id="PTHR33445:SF2">
    <property type="entry name" value="ATP SYNTHASE SUBUNIT B', CHLOROPLASTIC"/>
    <property type="match status" value="1"/>
</dbReference>